<accession>A0A078AYE0</accession>
<gene>
    <name evidence="1" type="primary">Contig7097.g7589</name>
    <name evidence="1" type="ORF">STYLEM_16253</name>
</gene>
<dbReference type="AlphaFoldDB" id="A0A078AYE0"/>
<dbReference type="Proteomes" id="UP000039865">
    <property type="component" value="Unassembled WGS sequence"/>
</dbReference>
<organism evidence="1 2">
    <name type="scientific">Stylonychia lemnae</name>
    <name type="common">Ciliate</name>
    <dbReference type="NCBI Taxonomy" id="5949"/>
    <lineage>
        <taxon>Eukaryota</taxon>
        <taxon>Sar</taxon>
        <taxon>Alveolata</taxon>
        <taxon>Ciliophora</taxon>
        <taxon>Intramacronucleata</taxon>
        <taxon>Spirotrichea</taxon>
        <taxon>Stichotrichia</taxon>
        <taxon>Sporadotrichida</taxon>
        <taxon>Oxytrichidae</taxon>
        <taxon>Stylonychinae</taxon>
        <taxon>Stylonychia</taxon>
    </lineage>
</organism>
<evidence type="ECO:0000313" key="1">
    <source>
        <dbReference type="EMBL" id="CDW87151.1"/>
    </source>
</evidence>
<reference evidence="1 2" key="1">
    <citation type="submission" date="2014-06" db="EMBL/GenBank/DDBJ databases">
        <authorList>
            <person name="Swart Estienne"/>
        </authorList>
    </citation>
    <scope>NUCLEOTIDE SEQUENCE [LARGE SCALE GENOMIC DNA]</scope>
    <source>
        <strain evidence="1 2">130c</strain>
    </source>
</reference>
<name>A0A078AYE0_STYLE</name>
<dbReference type="EMBL" id="CCKQ01015329">
    <property type="protein sequence ID" value="CDW87151.1"/>
    <property type="molecule type" value="Genomic_DNA"/>
</dbReference>
<keyword evidence="2" id="KW-1185">Reference proteome</keyword>
<protein>
    <submittedName>
        <fullName evidence="1">Uncharacterized protein</fullName>
    </submittedName>
</protein>
<proteinExistence type="predicted"/>
<evidence type="ECO:0000313" key="2">
    <source>
        <dbReference type="Proteomes" id="UP000039865"/>
    </source>
</evidence>
<dbReference type="InParanoid" id="A0A078AYE0"/>
<sequence length="247" mass="29166">MGQGCCANREYPVEDGAILPQEKRRKFKYELSTAVNKMKLHKEVLSQQQVLDFDSYKSIMALINAYVTDLTDKKNELDFEKRIELLQKGDTEEYDKMIFEICLYQVRVQESLMTLAKDSLEIHDEAVIQNSHETYESRQQLFDHMNEEVRKRQDKRLVSQRSKKTGELTIDAQNEAYNFYSEKLSYANQQVIDNPDTVNSDKHINYIEEQSLKLEDQIYLKYGLSFHEFRIILERKKEDSETPIAKP</sequence>